<feature type="chain" id="PRO_5045193509" description="Excalibur calcium-binding domain-containing protein" evidence="2">
    <location>
        <begin position="27"/>
        <end position="142"/>
    </location>
</feature>
<dbReference type="Proteomes" id="UP001500974">
    <property type="component" value="Unassembled WGS sequence"/>
</dbReference>
<dbReference type="Pfam" id="PF05901">
    <property type="entry name" value="Excalibur"/>
    <property type="match status" value="1"/>
</dbReference>
<dbReference type="SMART" id="SM00894">
    <property type="entry name" value="Excalibur"/>
    <property type="match status" value="1"/>
</dbReference>
<evidence type="ECO:0000259" key="3">
    <source>
        <dbReference type="SMART" id="SM00894"/>
    </source>
</evidence>
<dbReference type="InterPro" id="IPR008613">
    <property type="entry name" value="Excalibur_Ca-bd_domain"/>
</dbReference>
<organism evidence="4 5">
    <name type="scientific">Arthrobacter parietis</name>
    <dbReference type="NCBI Taxonomy" id="271434"/>
    <lineage>
        <taxon>Bacteria</taxon>
        <taxon>Bacillati</taxon>
        <taxon>Actinomycetota</taxon>
        <taxon>Actinomycetes</taxon>
        <taxon>Micrococcales</taxon>
        <taxon>Micrococcaceae</taxon>
        <taxon>Arthrobacter</taxon>
    </lineage>
</organism>
<keyword evidence="1" id="KW-0472">Membrane</keyword>
<keyword evidence="5" id="KW-1185">Reference proteome</keyword>
<sequence length="142" mass="13809">MKKTTAGFAVAAAAGLVALSATPAAAAHLPFPNCDAAAALGVYNIPAGTPGYALHLDADRDGSGCDAAGTPAYNPALLGEHMQPTPSPAPPMGNQVTQMPMGGAATGVEVTQTDNTAALALGGGLVLALAAGGTYVVRRRAA</sequence>
<name>A0ABN3B0A7_9MICC</name>
<evidence type="ECO:0000256" key="2">
    <source>
        <dbReference type="SAM" id="SignalP"/>
    </source>
</evidence>
<feature type="domain" description="Excalibur calcium-binding" evidence="3">
    <location>
        <begin position="30"/>
        <end position="66"/>
    </location>
</feature>
<evidence type="ECO:0000313" key="4">
    <source>
        <dbReference type="EMBL" id="GAA2177032.1"/>
    </source>
</evidence>
<evidence type="ECO:0000256" key="1">
    <source>
        <dbReference type="SAM" id="Phobius"/>
    </source>
</evidence>
<dbReference type="RefSeq" id="WP_277359747.1">
    <property type="nucleotide sequence ID" value="NZ_BAAAON010000003.1"/>
</dbReference>
<comment type="caution">
    <text evidence="4">The sequence shown here is derived from an EMBL/GenBank/DDBJ whole genome shotgun (WGS) entry which is preliminary data.</text>
</comment>
<keyword evidence="1" id="KW-1133">Transmembrane helix</keyword>
<reference evidence="4 5" key="1">
    <citation type="journal article" date="2019" name="Int. J. Syst. Evol. Microbiol.">
        <title>The Global Catalogue of Microorganisms (GCM) 10K type strain sequencing project: providing services to taxonomists for standard genome sequencing and annotation.</title>
        <authorList>
            <consortium name="The Broad Institute Genomics Platform"/>
            <consortium name="The Broad Institute Genome Sequencing Center for Infectious Disease"/>
            <person name="Wu L."/>
            <person name="Ma J."/>
        </authorList>
    </citation>
    <scope>NUCLEOTIDE SEQUENCE [LARGE SCALE GENOMIC DNA]</scope>
    <source>
        <strain evidence="4 5">JCM 14917</strain>
    </source>
</reference>
<keyword evidence="2" id="KW-0732">Signal</keyword>
<feature type="signal peptide" evidence="2">
    <location>
        <begin position="1"/>
        <end position="26"/>
    </location>
</feature>
<gene>
    <name evidence="4" type="ORF">GCM10009784_26020</name>
</gene>
<protein>
    <recommendedName>
        <fullName evidence="3">Excalibur calcium-binding domain-containing protein</fullName>
    </recommendedName>
</protein>
<keyword evidence="1" id="KW-0812">Transmembrane</keyword>
<proteinExistence type="predicted"/>
<dbReference type="EMBL" id="BAAAON010000003">
    <property type="protein sequence ID" value="GAA2177032.1"/>
    <property type="molecule type" value="Genomic_DNA"/>
</dbReference>
<accession>A0ABN3B0A7</accession>
<evidence type="ECO:0000313" key="5">
    <source>
        <dbReference type="Proteomes" id="UP001500974"/>
    </source>
</evidence>
<feature type="transmembrane region" description="Helical" evidence="1">
    <location>
        <begin position="117"/>
        <end position="137"/>
    </location>
</feature>